<feature type="domain" description="Zinc finger DksA/TraR C4-type" evidence="5">
    <location>
        <begin position="89"/>
        <end position="116"/>
    </location>
</feature>
<proteinExistence type="predicted"/>
<dbReference type="RefSeq" id="WP_275418842.1">
    <property type="nucleotide sequence ID" value="NZ_CP106878.1"/>
</dbReference>
<dbReference type="PROSITE" id="PS51128">
    <property type="entry name" value="ZF_DKSA_2"/>
    <property type="match status" value="1"/>
</dbReference>
<dbReference type="Proteomes" id="UP001164718">
    <property type="component" value="Chromosome"/>
</dbReference>
<dbReference type="PANTHER" id="PTHR33823:SF4">
    <property type="entry name" value="GENERAL STRESS PROTEIN 16O"/>
    <property type="match status" value="1"/>
</dbReference>
<dbReference type="InterPro" id="IPR037187">
    <property type="entry name" value="DnaK_N"/>
</dbReference>
<evidence type="ECO:0000256" key="3">
    <source>
        <dbReference type="ARBA" id="ARBA00022833"/>
    </source>
</evidence>
<evidence type="ECO:0000259" key="5">
    <source>
        <dbReference type="Pfam" id="PF01258"/>
    </source>
</evidence>
<dbReference type="KEGG" id="faf:OE104_06885"/>
<dbReference type="PANTHER" id="PTHR33823">
    <property type="entry name" value="RNA POLYMERASE-BINDING TRANSCRIPTION FACTOR DKSA-RELATED"/>
    <property type="match status" value="1"/>
</dbReference>
<protein>
    <submittedName>
        <fullName evidence="6">TraR/DksA C4-type zinc finger protein</fullName>
    </submittedName>
</protein>
<reference evidence="6" key="1">
    <citation type="submission" date="2022-09" db="EMBL/GenBank/DDBJ databases">
        <title>Complete Genomes of Fervidibacillus albus and Fervidibacillus halotolerans isolated from tidal flat sediments.</title>
        <authorList>
            <person name="Kwon K.K."/>
            <person name="Yang S.-H."/>
            <person name="Park M.J."/>
            <person name="Oh H.-M."/>
        </authorList>
    </citation>
    <scope>NUCLEOTIDE SEQUENCE</scope>
    <source>
        <strain evidence="6">MEBiC13591</strain>
    </source>
</reference>
<dbReference type="AlphaFoldDB" id="A0A9E8RVT8"/>
<keyword evidence="3" id="KW-0862">Zinc</keyword>
<evidence type="ECO:0000313" key="6">
    <source>
        <dbReference type="EMBL" id="WAA11025.1"/>
    </source>
</evidence>
<name>A0A9E8RVT8_9BACI</name>
<evidence type="ECO:0000313" key="7">
    <source>
        <dbReference type="Proteomes" id="UP001164718"/>
    </source>
</evidence>
<evidence type="ECO:0000256" key="4">
    <source>
        <dbReference type="PROSITE-ProRule" id="PRU00510"/>
    </source>
</evidence>
<keyword evidence="1" id="KW-0479">Metal-binding</keyword>
<dbReference type="EMBL" id="CP106878">
    <property type="protein sequence ID" value="WAA11025.1"/>
    <property type="molecule type" value="Genomic_DNA"/>
</dbReference>
<dbReference type="SUPFAM" id="SSF57716">
    <property type="entry name" value="Glucocorticoid receptor-like (DNA-binding domain)"/>
    <property type="match status" value="1"/>
</dbReference>
<dbReference type="NCBIfam" id="TIGR02890">
    <property type="entry name" value="bacill_yteA"/>
    <property type="match status" value="1"/>
</dbReference>
<comment type="caution">
    <text evidence="4">Lacks conserved residue(s) required for the propagation of feature annotation.</text>
</comment>
<dbReference type="SUPFAM" id="SSF109635">
    <property type="entry name" value="DnaK suppressor protein DksA, alpha-hairpin domain"/>
    <property type="match status" value="1"/>
</dbReference>
<accession>A0A9E8RVT8</accession>
<keyword evidence="7" id="KW-1185">Reference proteome</keyword>
<dbReference type="Gene3D" id="1.20.120.910">
    <property type="entry name" value="DksA, coiled-coil domain"/>
    <property type="match status" value="1"/>
</dbReference>
<keyword evidence="2" id="KW-0863">Zinc-finger</keyword>
<dbReference type="GO" id="GO:0008270">
    <property type="term" value="F:zinc ion binding"/>
    <property type="evidence" value="ECO:0007669"/>
    <property type="project" value="UniProtKB-KW"/>
</dbReference>
<evidence type="ECO:0000256" key="2">
    <source>
        <dbReference type="ARBA" id="ARBA00022771"/>
    </source>
</evidence>
<dbReference type="InterPro" id="IPR014240">
    <property type="entry name" value="YteA"/>
</dbReference>
<gene>
    <name evidence="6" type="ORF">OE104_06885</name>
</gene>
<dbReference type="InterPro" id="IPR000962">
    <property type="entry name" value="Znf_DskA_TraR"/>
</dbReference>
<dbReference type="Pfam" id="PF01258">
    <property type="entry name" value="zf-dskA_traR"/>
    <property type="match status" value="1"/>
</dbReference>
<sequence length="216" mass="24879">MLTEQEKETFRALLLNEMAAILKRLENSEMFNLKQSYPHETVGELSSYDNHPADEGTELFEREKDFALLEHEQNYLKDVQRALAAIDHGSYGVCDVCGQPIPMERLIAIPTTTHCKLHSSQNGRRGDRPEEERVIAPSMHRAKSASFDADDLWQEVAQWGTSETPSDFFGDMTSYKDMMEPEENHGYVEDYENFVGVDLYGKNVTVFFNKERFPNR</sequence>
<evidence type="ECO:0000256" key="1">
    <source>
        <dbReference type="ARBA" id="ARBA00022723"/>
    </source>
</evidence>
<organism evidence="6 7">
    <name type="scientific">Fervidibacillus albus</name>
    <dbReference type="NCBI Taxonomy" id="2980026"/>
    <lineage>
        <taxon>Bacteria</taxon>
        <taxon>Bacillati</taxon>
        <taxon>Bacillota</taxon>
        <taxon>Bacilli</taxon>
        <taxon>Bacillales</taxon>
        <taxon>Bacillaceae</taxon>
        <taxon>Fervidibacillus</taxon>
    </lineage>
</organism>